<dbReference type="Gene3D" id="1.10.1200.10">
    <property type="entry name" value="ACP-like"/>
    <property type="match status" value="1"/>
</dbReference>
<dbReference type="STRING" id="1047168.A0A0F4GXE2"/>
<dbReference type="CDD" id="cd05195">
    <property type="entry name" value="enoyl_red"/>
    <property type="match status" value="1"/>
</dbReference>
<dbReference type="OrthoDB" id="329835at2759"/>
<dbReference type="Pfam" id="PF00698">
    <property type="entry name" value="Acyl_transf_1"/>
    <property type="match status" value="1"/>
</dbReference>
<dbReference type="Pfam" id="PF23114">
    <property type="entry name" value="NAD-bd_HRPKS_sdrA"/>
    <property type="match status" value="1"/>
</dbReference>
<dbReference type="GO" id="GO:0016491">
    <property type="term" value="F:oxidoreductase activity"/>
    <property type="evidence" value="ECO:0007669"/>
    <property type="project" value="UniProtKB-KW"/>
</dbReference>
<evidence type="ECO:0000256" key="4">
    <source>
        <dbReference type="ARBA" id="ARBA00022857"/>
    </source>
</evidence>
<dbReference type="InterPro" id="IPR049551">
    <property type="entry name" value="PKS_DH_C"/>
</dbReference>
<accession>A0A0F4GXE2</accession>
<dbReference type="InterPro" id="IPR057326">
    <property type="entry name" value="KR_dom"/>
</dbReference>
<dbReference type="InterPro" id="IPR011032">
    <property type="entry name" value="GroES-like_sf"/>
</dbReference>
<dbReference type="InterPro" id="IPR009081">
    <property type="entry name" value="PP-bd_ACP"/>
</dbReference>
<dbReference type="InterPro" id="IPR016039">
    <property type="entry name" value="Thiolase-like"/>
</dbReference>
<evidence type="ECO:0000256" key="8">
    <source>
        <dbReference type="PROSITE-ProRule" id="PRU01363"/>
    </source>
</evidence>
<dbReference type="InterPro" id="IPR016036">
    <property type="entry name" value="Malonyl_transacylase_ACP-bd"/>
</dbReference>
<dbReference type="InterPro" id="IPR014030">
    <property type="entry name" value="Ketoacyl_synth_N"/>
</dbReference>
<dbReference type="Gene3D" id="3.40.50.720">
    <property type="entry name" value="NAD(P)-binding Rossmann-like Domain"/>
    <property type="match status" value="2"/>
</dbReference>
<dbReference type="SUPFAM" id="SSF55048">
    <property type="entry name" value="Probable ACP-binding domain of malonyl-CoA ACP transacylase"/>
    <property type="match status" value="1"/>
</dbReference>
<dbReference type="Pfam" id="PF14765">
    <property type="entry name" value="PS-DH"/>
    <property type="match status" value="1"/>
</dbReference>
<dbReference type="InterPro" id="IPR016035">
    <property type="entry name" value="Acyl_Trfase/lysoPLipase"/>
</dbReference>
<dbReference type="InterPro" id="IPR029063">
    <property type="entry name" value="SAM-dependent_MTases_sf"/>
</dbReference>
<dbReference type="SMART" id="SM00822">
    <property type="entry name" value="PKS_KR"/>
    <property type="match status" value="1"/>
</dbReference>
<dbReference type="SUPFAM" id="SSF53335">
    <property type="entry name" value="S-adenosyl-L-methionine-dependent methyltransferases"/>
    <property type="match status" value="1"/>
</dbReference>
<dbReference type="PANTHER" id="PTHR43775:SF29">
    <property type="entry name" value="ASPERFURANONE POLYKETIDE SYNTHASE AFOG-RELATED"/>
    <property type="match status" value="1"/>
</dbReference>
<dbReference type="CDD" id="cd00833">
    <property type="entry name" value="PKS"/>
    <property type="match status" value="1"/>
</dbReference>
<dbReference type="Pfam" id="PF08242">
    <property type="entry name" value="Methyltransf_12"/>
    <property type="match status" value="1"/>
</dbReference>
<feature type="region of interest" description="C-terminal hotdog fold" evidence="8">
    <location>
        <begin position="1099"/>
        <end position="1247"/>
    </location>
</feature>
<dbReference type="PANTHER" id="PTHR43775">
    <property type="entry name" value="FATTY ACID SYNTHASE"/>
    <property type="match status" value="1"/>
</dbReference>
<dbReference type="Pfam" id="PF08659">
    <property type="entry name" value="KR"/>
    <property type="match status" value="1"/>
</dbReference>
<dbReference type="InterPro" id="IPR013154">
    <property type="entry name" value="ADH-like_N"/>
</dbReference>
<dbReference type="InterPro" id="IPR020841">
    <property type="entry name" value="PKS_Beta-ketoAc_synthase_dom"/>
</dbReference>
<dbReference type="InterPro" id="IPR013217">
    <property type="entry name" value="Methyltransf_12"/>
</dbReference>
<evidence type="ECO:0000259" key="11">
    <source>
        <dbReference type="PROSITE" id="PS52019"/>
    </source>
</evidence>
<evidence type="ECO:0000256" key="2">
    <source>
        <dbReference type="ARBA" id="ARBA00022553"/>
    </source>
</evidence>
<dbReference type="SMART" id="SM00825">
    <property type="entry name" value="PKS_KS"/>
    <property type="match status" value="1"/>
</dbReference>
<feature type="domain" description="PKS/mFAS DH" evidence="11">
    <location>
        <begin position="951"/>
        <end position="1247"/>
    </location>
</feature>
<dbReference type="InterPro" id="IPR042104">
    <property type="entry name" value="PKS_dehydratase_sf"/>
</dbReference>
<keyword evidence="4" id="KW-0521">NADP</keyword>
<dbReference type="Gene3D" id="3.40.366.10">
    <property type="entry name" value="Malonyl-Coenzyme A Acyl Carrier Protein, domain 2"/>
    <property type="match status" value="1"/>
</dbReference>
<dbReference type="InterPro" id="IPR050091">
    <property type="entry name" value="PKS_NRPS_Biosynth_Enz"/>
</dbReference>
<keyword evidence="2" id="KW-0597">Phosphoprotein</keyword>
<name>A0A0F4GXE2_9PEZI</name>
<dbReference type="SMART" id="SM00829">
    <property type="entry name" value="PKS_ER"/>
    <property type="match status" value="1"/>
</dbReference>
<dbReference type="InterPro" id="IPR020807">
    <property type="entry name" value="PKS_DH"/>
</dbReference>
<comment type="caution">
    <text evidence="12">The sequence shown here is derived from an EMBL/GenBank/DDBJ whole genome shotgun (WGS) entry which is preliminary data.</text>
</comment>
<dbReference type="InterPro" id="IPR014031">
    <property type="entry name" value="Ketoacyl_synth_C"/>
</dbReference>
<dbReference type="InterPro" id="IPR001227">
    <property type="entry name" value="Ac_transferase_dom_sf"/>
</dbReference>
<feature type="active site" description="Proton acceptor; for dehydratase activity" evidence="8">
    <location>
        <position position="983"/>
    </location>
</feature>
<evidence type="ECO:0000256" key="5">
    <source>
        <dbReference type="ARBA" id="ARBA00023002"/>
    </source>
</evidence>
<organism evidence="12 13">
    <name type="scientific">Zymoseptoria brevis</name>
    <dbReference type="NCBI Taxonomy" id="1047168"/>
    <lineage>
        <taxon>Eukaryota</taxon>
        <taxon>Fungi</taxon>
        <taxon>Dikarya</taxon>
        <taxon>Ascomycota</taxon>
        <taxon>Pezizomycotina</taxon>
        <taxon>Dothideomycetes</taxon>
        <taxon>Dothideomycetidae</taxon>
        <taxon>Mycosphaerellales</taxon>
        <taxon>Mycosphaerellaceae</taxon>
        <taxon>Zymoseptoria</taxon>
    </lineage>
</organism>
<evidence type="ECO:0000256" key="6">
    <source>
        <dbReference type="ARBA" id="ARBA00023268"/>
    </source>
</evidence>
<dbReference type="Gene3D" id="3.40.47.10">
    <property type="match status" value="1"/>
</dbReference>
<dbReference type="Gene3D" id="3.90.180.10">
    <property type="entry name" value="Medium-chain alcohol dehydrogenases, catalytic domain"/>
    <property type="match status" value="1"/>
</dbReference>
<reference evidence="12 13" key="1">
    <citation type="submission" date="2015-03" db="EMBL/GenBank/DDBJ databases">
        <title>RNA-seq based gene annotation and comparative genomics of four Zymoseptoria species reveal species-specific pathogenicity related genes and transposable element activity.</title>
        <authorList>
            <person name="Grandaubert J."/>
            <person name="Bhattacharyya A."/>
            <person name="Stukenbrock E.H."/>
        </authorList>
    </citation>
    <scope>NUCLEOTIDE SEQUENCE [LARGE SCALE GENOMIC DNA]</scope>
    <source>
        <strain evidence="12 13">Zb18110</strain>
    </source>
</reference>
<dbReference type="SUPFAM" id="SSF51735">
    <property type="entry name" value="NAD(P)-binding Rossmann-fold domains"/>
    <property type="match status" value="2"/>
</dbReference>
<dbReference type="SUPFAM" id="SSF47336">
    <property type="entry name" value="ACP-like"/>
    <property type="match status" value="1"/>
</dbReference>
<dbReference type="GO" id="GO:0031177">
    <property type="term" value="F:phosphopantetheine binding"/>
    <property type="evidence" value="ECO:0007669"/>
    <property type="project" value="InterPro"/>
</dbReference>
<proteinExistence type="predicted"/>
<keyword evidence="1" id="KW-0596">Phosphopantetheine</keyword>
<dbReference type="InterPro" id="IPR014043">
    <property type="entry name" value="Acyl_transferase_dom"/>
</dbReference>
<evidence type="ECO:0000259" key="9">
    <source>
        <dbReference type="PROSITE" id="PS50075"/>
    </source>
</evidence>
<evidence type="ECO:0000313" key="12">
    <source>
        <dbReference type="EMBL" id="KJY00886.1"/>
    </source>
</evidence>
<evidence type="ECO:0000313" key="13">
    <source>
        <dbReference type="Proteomes" id="UP000033647"/>
    </source>
</evidence>
<dbReference type="Pfam" id="PF21089">
    <property type="entry name" value="PKS_DH_N"/>
    <property type="match status" value="1"/>
</dbReference>
<keyword evidence="3" id="KW-0808">Transferase</keyword>
<dbReference type="PROSITE" id="PS52004">
    <property type="entry name" value="KS3_2"/>
    <property type="match status" value="1"/>
</dbReference>
<keyword evidence="5" id="KW-0560">Oxidoreductase</keyword>
<feature type="domain" description="Carrier" evidence="9">
    <location>
        <begin position="2467"/>
        <end position="2552"/>
    </location>
</feature>
<dbReference type="PROSITE" id="PS52019">
    <property type="entry name" value="PKS_MFAS_DH"/>
    <property type="match status" value="1"/>
</dbReference>
<dbReference type="InterPro" id="IPR036291">
    <property type="entry name" value="NAD(P)-bd_dom_sf"/>
</dbReference>
<sequence length="2562" mass="281140">MDQSRATVDGSYQGTDGAEKPINGFSLGAHEPIAIVGMSCNFAGGVSSPERLWELMAESRDCWTPIPDSRFDGAALYDADQQRLDRHHTKGGYFLESDPYTFDAQFFNLTAELASAMDPQLRMLLEGVYEAVEDAGMTLDELAGSNTSVFSGIFARDYSDMLVKDPESLPPSFVTGNGTAMFSNRISHFFNLKGTSTTQDTGCSGSMVSLHLGVQSLQRGETDMSIIGASSLILNPDFHIALSGIGVTGAAGRCYSWDSRWGGYGRGEGTVALVLKRLSDAVRDGDFVHSVIRESVSNQDGKTTTITSPSMESQRLLIEQCYRNAGLDLASTGYVEAHMTGTSGDVIEAEAIARTFGQSRKSGDPVYVGSVKTYVGHTEPVSGLASVVKTAMALRRRQIPANLNYDQPNPDIPLKEWNVQVPQHLTPWPKDKALRASVNNFGYGGTNVHAIMEAFDGRSNSRPAANGASMSATEVENSIVPDEVPQSFLFTVSARHFAGAAAMNKRLAAFIKEAEANQCPPSPVDLAYTLAVRKSRFPWTTAVRANNLQELASRLEMADRAPVRASTKPPRIGYVFSGQGAQWYGMARELLSTFDIFASAIKRADEILRVDFGASWSLHDELRTNEQDSRVHDVALGQPMSVAVQLCLVDLLSSWDIKPSAVVSHSSGEIAAAYATGVLSFREALGVVYHRGRLAQKYQKLNALSGGMAAVRLTVENAMEYINGSPEYKDRVVVACINSPKSLTLSGDLSAIDSLVSELEEDDIFARRLKVPMAYHSHHMQHMAQEYRDCLRELLLNRARTPNVPFASPVTGGLLDDFQPGHWAENLTGPVLFSSAVEVMMEIPDQAPEFLLEIGPHDTLSGPVRQIRSGKPVPYFGCLQRNVNAVHTMQDMACDLWARGYPILLSKINRLDHFTPKYVHSLPSYVWNHASRYTVEPRASREHRHKRFPPHELLGFPVPGANTLTPTWRNRLRTQNVAWLADHQLDSQVVLPGAAYVCMAIEAVRLLKGPEIPSGYRLRDVDIVKGLVIPSTGLETHFSLRPCDAKQLDYKDWFHFQLHSVGTDDSWALHCTGYVLADTKESPPTHLAAESLPLTDTSIREVDVESAFSIMRSLGFYYGPTFQNVKSCRVAGNTFHAGFEISCAVSQSEYALHPTTLDALFQCCYAGLPQEATTGVVLLPRSIERMKLGRQLGRETGQKVEARIDLLESTVRTIGFDSTAFMPEHASVETLDMRNFRLQRLDQSTSNSPEKTTPLGIHAQTRWEPDVLHYMTEPCKDSLKIHLGEADRRFEWQIREAAFHFVHAARSELQSEDSSHWPWHQHRMYDWMTSIVQQDPASFPVPGSDEWPNRDSSAKESLFSQLSAQNVCGELTVKVGRHLAAIVRGQVQPLELMMENELLHRYYQEIPMLQDRSFKQLRRIVELYALKEPGATVLEIGAGTGGATTHVLAGFGAQDAPGGMRSAMLSSYHFTDISSGFFAAAKEKFADWGALLQFSRLDIESDPMEQGFLPEGYDLIVAAEVLHATKSLRETMVNVRKLLKPGGKLILLETTNHTLHTQMLFGTLPGWWLSSEPTRRVSPNADVAMWERTLRDSGFSGVDFEIGDCEHPELQGCSVMVATAEGRGLLPENVSIVGCGTTPQPWMERLATEVESATGSRPIVERFADLQSKDSDADRVYILAMDMTAPFLSTINEAQFAQLQHLMVTSRGLYWLSRGGLATSQRPLWAQTQGLLRTLRREDTSRRFVHLDFDDGVDPSSAADTIPHFLHVLRATFDYSIPTAQGIDWEYAVKDSVLHVPRIYPDRERDRICRGDAKNTLHRRPFSSQNEVLTWEVEEGGTLGARPHFSSRAVSTTDGFPPDMVEIAPRAFGLNCSDLLTAAGMSKASGVSGHEASGIITQVGKSTDLCVGDRVCGLFAGHFSNRPVAKCSSVVKIPDTMPWEQAASIPYAFATAWLALHHVGKLQPGENVLIHSASGDVGQAGVVLAQEIGAKIFVTCGTAEKRELMTDVYGVPDANIFSNADDSFAAEIMAATAGRGLDVVLNSLEGQLLQTTWECMAPIGRFVHTGPMFDIEAQRVLPMAPFGRGATFASVDPFQYAQEAVFQSALREGVAVCKKRKNVAMVPVRRFPMRELDTCVKHRMTHAYMGKNVMVPAVGEEVEALRPVERVELRGDAAYMVVGGVGGVGSAIARWLVERGAGTLLIVSRHAESSPERGALADKAKTHGCEALFRNCDVACEDDLQRLLEQLKQEGAPPIRGVVNGAMVLASALLERMTYSQWTTALRPKVQTTLNLHTHLPSLDFFVLLSSITGAIGSASQANYTAANTFQDAFSRWRRAQGLPSVTIDLGLITDIRWGAEEEALRGRLEKAIAATAMSSESTVRLVAETIRSPLGDGDAGQMICYGERHGDFTGDEGIRSDKRWGPLVAAIAAEQRGKEKDGQQIPEAASRMDARMNEVRALASEAEGQEPSEELQTKAVEVVLGLLTARAAEDFNLNLDEVDPAVPLTHHGIDSLVAVQFRNWLGAAVKAQVGIFDILQERPLREFAGVVVEKSALFGHLVAGK</sequence>
<dbReference type="SUPFAM" id="SSF50129">
    <property type="entry name" value="GroES-like"/>
    <property type="match status" value="1"/>
</dbReference>
<keyword evidence="7" id="KW-0012">Acyltransferase</keyword>
<dbReference type="InterPro" id="IPR056501">
    <property type="entry name" value="NAD-bd_HRPKS_sdrA"/>
</dbReference>
<dbReference type="InterPro" id="IPR020843">
    <property type="entry name" value="ER"/>
</dbReference>
<dbReference type="Gene3D" id="3.10.129.110">
    <property type="entry name" value="Polyketide synthase dehydratase"/>
    <property type="match status" value="1"/>
</dbReference>
<dbReference type="GO" id="GO:0006633">
    <property type="term" value="P:fatty acid biosynthetic process"/>
    <property type="evidence" value="ECO:0007669"/>
    <property type="project" value="TreeGrafter"/>
</dbReference>
<dbReference type="Gene3D" id="3.40.50.150">
    <property type="entry name" value="Vaccinia Virus protein VP39"/>
    <property type="match status" value="1"/>
</dbReference>
<dbReference type="SUPFAM" id="SSF53901">
    <property type="entry name" value="Thiolase-like"/>
    <property type="match status" value="1"/>
</dbReference>
<evidence type="ECO:0000256" key="3">
    <source>
        <dbReference type="ARBA" id="ARBA00022679"/>
    </source>
</evidence>
<evidence type="ECO:0000259" key="10">
    <source>
        <dbReference type="PROSITE" id="PS52004"/>
    </source>
</evidence>
<protein>
    <submittedName>
        <fullName evidence="12">Polyketide synthase like protein</fullName>
    </submittedName>
</protein>
<dbReference type="SMART" id="SM00827">
    <property type="entry name" value="PKS_AT"/>
    <property type="match status" value="1"/>
</dbReference>
<dbReference type="Pfam" id="PF16197">
    <property type="entry name" value="KAsynt_C_assoc"/>
    <property type="match status" value="1"/>
</dbReference>
<feature type="domain" description="Ketosynthase family 3 (KS3)" evidence="10">
    <location>
        <begin position="30"/>
        <end position="454"/>
    </location>
</feature>
<dbReference type="Pfam" id="PF00107">
    <property type="entry name" value="ADH_zinc_N"/>
    <property type="match status" value="1"/>
</dbReference>
<dbReference type="InterPro" id="IPR013968">
    <property type="entry name" value="PKS_KR"/>
</dbReference>
<feature type="region of interest" description="N-terminal hotdog fold" evidence="8">
    <location>
        <begin position="951"/>
        <end position="1082"/>
    </location>
</feature>
<keyword evidence="13" id="KW-1185">Reference proteome</keyword>
<dbReference type="InterPro" id="IPR032821">
    <property type="entry name" value="PKS_assoc"/>
</dbReference>
<dbReference type="InterPro" id="IPR013149">
    <property type="entry name" value="ADH-like_C"/>
</dbReference>
<dbReference type="Proteomes" id="UP000033647">
    <property type="component" value="Unassembled WGS sequence"/>
</dbReference>
<dbReference type="EMBL" id="LAFY01000300">
    <property type="protein sequence ID" value="KJY00886.1"/>
    <property type="molecule type" value="Genomic_DNA"/>
</dbReference>
<dbReference type="PROSITE" id="PS50075">
    <property type="entry name" value="CARRIER"/>
    <property type="match status" value="1"/>
</dbReference>
<dbReference type="InterPro" id="IPR049900">
    <property type="entry name" value="PKS_mFAS_DH"/>
</dbReference>
<feature type="active site" description="Proton donor; for dehydratase activity" evidence="8">
    <location>
        <position position="1158"/>
    </location>
</feature>
<dbReference type="InterPro" id="IPR020806">
    <property type="entry name" value="PKS_PP-bd"/>
</dbReference>
<dbReference type="SUPFAM" id="SSF52151">
    <property type="entry name" value="FabD/lysophospholipase-like"/>
    <property type="match status" value="1"/>
</dbReference>
<dbReference type="Pfam" id="PF00109">
    <property type="entry name" value="ketoacyl-synt"/>
    <property type="match status" value="1"/>
</dbReference>
<dbReference type="InterPro" id="IPR049552">
    <property type="entry name" value="PKS_DH_N"/>
</dbReference>
<dbReference type="Pfam" id="PF08240">
    <property type="entry name" value="ADH_N"/>
    <property type="match status" value="1"/>
</dbReference>
<dbReference type="SMART" id="SM00823">
    <property type="entry name" value="PKS_PP"/>
    <property type="match status" value="1"/>
</dbReference>
<evidence type="ECO:0000256" key="1">
    <source>
        <dbReference type="ARBA" id="ARBA00022450"/>
    </source>
</evidence>
<keyword evidence="6" id="KW-0511">Multifunctional enzyme</keyword>
<dbReference type="InterPro" id="IPR036736">
    <property type="entry name" value="ACP-like_sf"/>
</dbReference>
<dbReference type="GO" id="GO:0044550">
    <property type="term" value="P:secondary metabolite biosynthetic process"/>
    <property type="evidence" value="ECO:0007669"/>
    <property type="project" value="UniProtKB-ARBA"/>
</dbReference>
<dbReference type="CDD" id="cd02440">
    <property type="entry name" value="AdoMet_MTases"/>
    <property type="match status" value="1"/>
</dbReference>
<gene>
    <name evidence="12" type="ORF">TI39_contig308g00007</name>
</gene>
<dbReference type="Gene3D" id="3.30.70.3290">
    <property type="match status" value="1"/>
</dbReference>
<evidence type="ECO:0000256" key="7">
    <source>
        <dbReference type="ARBA" id="ARBA00023315"/>
    </source>
</evidence>
<dbReference type="SMART" id="SM00826">
    <property type="entry name" value="PKS_DH"/>
    <property type="match status" value="1"/>
</dbReference>
<dbReference type="GO" id="GO:0004312">
    <property type="term" value="F:fatty acid synthase activity"/>
    <property type="evidence" value="ECO:0007669"/>
    <property type="project" value="TreeGrafter"/>
</dbReference>
<dbReference type="Pfam" id="PF02801">
    <property type="entry name" value="Ketoacyl-synt_C"/>
    <property type="match status" value="1"/>
</dbReference>